<proteinExistence type="predicted"/>
<dbReference type="HOGENOM" id="CLU_025005_0_3_1"/>
<gene>
    <name evidence="1" type="ORF">ATEG_07483</name>
</gene>
<evidence type="ECO:0000313" key="1">
    <source>
        <dbReference type="EMBL" id="EAU31745.1"/>
    </source>
</evidence>
<organism evidence="1 2">
    <name type="scientific">Aspergillus terreus (strain NIH 2624 / FGSC A1156)</name>
    <dbReference type="NCBI Taxonomy" id="341663"/>
    <lineage>
        <taxon>Eukaryota</taxon>
        <taxon>Fungi</taxon>
        <taxon>Dikarya</taxon>
        <taxon>Ascomycota</taxon>
        <taxon>Pezizomycotina</taxon>
        <taxon>Eurotiomycetes</taxon>
        <taxon>Eurotiomycetidae</taxon>
        <taxon>Eurotiales</taxon>
        <taxon>Aspergillaceae</taxon>
        <taxon>Aspergillus</taxon>
        <taxon>Aspergillus subgen. Circumdati</taxon>
    </lineage>
</organism>
<evidence type="ECO:0000313" key="2">
    <source>
        <dbReference type="Proteomes" id="UP000007963"/>
    </source>
</evidence>
<reference evidence="2" key="1">
    <citation type="submission" date="2005-09" db="EMBL/GenBank/DDBJ databases">
        <title>Annotation of the Aspergillus terreus NIH2624 genome.</title>
        <authorList>
            <person name="Birren B.W."/>
            <person name="Lander E.S."/>
            <person name="Galagan J.E."/>
            <person name="Nusbaum C."/>
            <person name="Devon K."/>
            <person name="Henn M."/>
            <person name="Ma L.-J."/>
            <person name="Jaffe D.B."/>
            <person name="Butler J."/>
            <person name="Alvarez P."/>
            <person name="Gnerre S."/>
            <person name="Grabherr M."/>
            <person name="Kleber M."/>
            <person name="Mauceli E.W."/>
            <person name="Brockman W."/>
            <person name="Rounsley S."/>
            <person name="Young S.K."/>
            <person name="LaButti K."/>
            <person name="Pushparaj V."/>
            <person name="DeCaprio D."/>
            <person name="Crawford M."/>
            <person name="Koehrsen M."/>
            <person name="Engels R."/>
            <person name="Montgomery P."/>
            <person name="Pearson M."/>
            <person name="Howarth C."/>
            <person name="Larson L."/>
            <person name="Luoma S."/>
            <person name="White J."/>
            <person name="Alvarado L."/>
            <person name="Kodira C.D."/>
            <person name="Zeng Q."/>
            <person name="Oleary S."/>
            <person name="Yandava C."/>
            <person name="Denning D.W."/>
            <person name="Nierman W.C."/>
            <person name="Milne T."/>
            <person name="Madden K."/>
        </authorList>
    </citation>
    <scope>NUCLEOTIDE SEQUENCE [LARGE SCALE GENOMIC DNA]</scope>
    <source>
        <strain evidence="2">NIH 2624 / FGSC A1156</strain>
    </source>
</reference>
<dbReference type="EMBL" id="CH476604">
    <property type="protein sequence ID" value="EAU31745.1"/>
    <property type="molecule type" value="Genomic_DNA"/>
</dbReference>
<protein>
    <recommendedName>
        <fullName evidence="3">Aminoglycoside phosphotransferase domain-containing protein</fullName>
    </recommendedName>
</protein>
<name>Q0CFQ1_ASPTN</name>
<dbReference type="Proteomes" id="UP000007963">
    <property type="component" value="Unassembled WGS sequence"/>
</dbReference>
<dbReference type="OMA" id="ITDREAY"/>
<dbReference type="GeneID" id="4322834"/>
<dbReference type="STRING" id="341663.Q0CFQ1"/>
<dbReference type="OrthoDB" id="3645574at2759"/>
<evidence type="ECO:0008006" key="3">
    <source>
        <dbReference type="Google" id="ProtNLM"/>
    </source>
</evidence>
<dbReference type="eggNOG" id="ENOG502QQYZ">
    <property type="taxonomic scope" value="Eukaryota"/>
</dbReference>
<dbReference type="AlphaFoldDB" id="Q0CFQ1"/>
<sequence>MNRPIVLPNGYMLIGYVKHGQMLSDSWTTHMNNEILSQNLFNDLINIMVSLSQIQLPRIGSLTLNNRGLVTLTNRPLPLELQTFENEGIQTIPGTSRYESVEPYLLDLLQCHDSRIYHQPNSTRNVKDSQEQFAALTMMRIISLIDLEWACSPPIELQTPPYWLCGRLVDGIEREHLEVFERRINEFINPFEEQHSNPVQAEIMGSCWKRGSFWYVQAVNTAKGLLRIFTEHILYRHVLRGPLHPEHTVFDHIVGPYWCVGTDNIIQTKLEDDDTYKGRLRQRFDRC</sequence>
<accession>Q0CFQ1</accession>
<dbReference type="RefSeq" id="XP_001216104.1">
    <property type="nucleotide sequence ID" value="XM_001216104.1"/>
</dbReference>
<dbReference type="VEuPathDB" id="FungiDB:ATEG_07483"/>